<dbReference type="AlphaFoldDB" id="A0A448ZGZ0"/>
<dbReference type="GO" id="GO:0101005">
    <property type="term" value="F:deubiquitinase activity"/>
    <property type="evidence" value="ECO:0007669"/>
    <property type="project" value="TreeGrafter"/>
</dbReference>
<dbReference type="SMART" id="SM01179">
    <property type="entry name" value="DUF862"/>
    <property type="match status" value="1"/>
</dbReference>
<dbReference type="InterPro" id="IPR042266">
    <property type="entry name" value="PPPDE_sf"/>
</dbReference>
<dbReference type="Proteomes" id="UP000291116">
    <property type="component" value="Unassembled WGS sequence"/>
</dbReference>
<name>A0A448ZGZ0_9STRA</name>
<proteinExistence type="inferred from homology"/>
<feature type="compositionally biased region" description="Low complexity" evidence="4">
    <location>
        <begin position="484"/>
        <end position="493"/>
    </location>
</feature>
<evidence type="ECO:0000256" key="1">
    <source>
        <dbReference type="ARBA" id="ARBA00008140"/>
    </source>
</evidence>
<accession>A0A448ZGZ0</accession>
<dbReference type="EMBL" id="CAACVS010000340">
    <property type="protein sequence ID" value="VEU41302.1"/>
    <property type="molecule type" value="Genomic_DNA"/>
</dbReference>
<evidence type="ECO:0000313" key="7">
    <source>
        <dbReference type="Proteomes" id="UP000291116"/>
    </source>
</evidence>
<dbReference type="GO" id="GO:0016579">
    <property type="term" value="P:protein deubiquitination"/>
    <property type="evidence" value="ECO:0007669"/>
    <property type="project" value="TreeGrafter"/>
</dbReference>
<dbReference type="PANTHER" id="PTHR12378">
    <property type="entry name" value="DESUMOYLATING ISOPEPTIDASE"/>
    <property type="match status" value="1"/>
</dbReference>
<keyword evidence="7" id="KW-1185">Reference proteome</keyword>
<dbReference type="InterPro" id="IPR008580">
    <property type="entry name" value="PPPDE_dom"/>
</dbReference>
<keyword evidence="2" id="KW-0645">Protease</keyword>
<gene>
    <name evidence="6" type="ORF">PSNMU_V1.4_AUG-EV-PASAV3_0082140</name>
</gene>
<evidence type="ECO:0000259" key="5">
    <source>
        <dbReference type="PROSITE" id="PS51858"/>
    </source>
</evidence>
<dbReference type="PANTHER" id="PTHR12378:SF9">
    <property type="entry name" value="OS06G0107000 PROTEIN"/>
    <property type="match status" value="1"/>
</dbReference>
<dbReference type="OrthoDB" id="412286at2759"/>
<reference evidence="6 7" key="1">
    <citation type="submission" date="2019-01" db="EMBL/GenBank/DDBJ databases">
        <authorList>
            <person name="Ferrante I. M."/>
        </authorList>
    </citation>
    <scope>NUCLEOTIDE SEQUENCE [LARGE SCALE GENOMIC DNA]</scope>
    <source>
        <strain evidence="6 7">B856</strain>
    </source>
</reference>
<evidence type="ECO:0000256" key="3">
    <source>
        <dbReference type="ARBA" id="ARBA00022801"/>
    </source>
</evidence>
<sequence>MISKEEENKNNAFEVITYFDSATSTSAVENLLTPIQDAATRATMAFSSAGEAIVNAGEYILSPLKESSPSSRRNRVNFFKEEDDTEKEPPQVDIRPRVDGTGIELVANNDHCAARKENTNNKLGTSYLRGSMLMFDPIAAEAENGELEAMNLRVLRGESLPIDRTRVRIGVLNREGAAVDQIIGSTPSSEGTRDPIWGSRTCSWTLNAKESTKLLFTLVAADSEKGSKVETKTNGAIKFCAEISVADLLSKRNPNFWINLKNEDDPCSSNNNGRIQIRLTRPTQAKLHEQETCLRISPGPGLPRVQSYAIRKMALYSCSPVMLNVYDVSNNPRIQTVNNTTKALGYGGVFHAAIEIQGKEYSFGGTVDKKSKVSGVFQCAPKQCPMHSYRESVFLGDSEVNGQQIQSILAELRPKWLARSYNLFRKNCAFFSREFAIELGVGDIPEWVFSLATTAETIEPYLQKLNAYLKSRTNAASPDKRITKSTTTTSTKQKSSKRVSIDTDEDIKAHEVAKNTQEALLDHAMAARIQRRVRASNVRRASMYRAQTQLKIEPVGFASASA</sequence>
<evidence type="ECO:0000313" key="6">
    <source>
        <dbReference type="EMBL" id="VEU41302.1"/>
    </source>
</evidence>
<dbReference type="Pfam" id="PF05903">
    <property type="entry name" value="Peptidase_C97"/>
    <property type="match status" value="1"/>
</dbReference>
<evidence type="ECO:0000256" key="4">
    <source>
        <dbReference type="SAM" id="MobiDB-lite"/>
    </source>
</evidence>
<feature type="domain" description="PPPDE" evidence="5">
    <location>
        <begin position="319"/>
        <end position="463"/>
    </location>
</feature>
<dbReference type="PROSITE" id="PS51858">
    <property type="entry name" value="PPPDE"/>
    <property type="match status" value="1"/>
</dbReference>
<dbReference type="GO" id="GO:0006508">
    <property type="term" value="P:proteolysis"/>
    <property type="evidence" value="ECO:0007669"/>
    <property type="project" value="UniProtKB-KW"/>
</dbReference>
<feature type="region of interest" description="Disordered" evidence="4">
    <location>
        <begin position="476"/>
        <end position="502"/>
    </location>
</feature>
<organism evidence="6 7">
    <name type="scientific">Pseudo-nitzschia multistriata</name>
    <dbReference type="NCBI Taxonomy" id="183589"/>
    <lineage>
        <taxon>Eukaryota</taxon>
        <taxon>Sar</taxon>
        <taxon>Stramenopiles</taxon>
        <taxon>Ochrophyta</taxon>
        <taxon>Bacillariophyta</taxon>
        <taxon>Bacillariophyceae</taxon>
        <taxon>Bacillariophycidae</taxon>
        <taxon>Bacillariales</taxon>
        <taxon>Bacillariaceae</taxon>
        <taxon>Pseudo-nitzschia</taxon>
    </lineage>
</organism>
<comment type="similarity">
    <text evidence="1">Belongs to the DeSI family.</text>
</comment>
<dbReference type="Gene3D" id="3.90.1720.30">
    <property type="entry name" value="PPPDE domains"/>
    <property type="match status" value="1"/>
</dbReference>
<protein>
    <recommendedName>
        <fullName evidence="5">PPPDE domain-containing protein</fullName>
    </recommendedName>
</protein>
<evidence type="ECO:0000256" key="2">
    <source>
        <dbReference type="ARBA" id="ARBA00022670"/>
    </source>
</evidence>
<keyword evidence="3" id="KW-0378">Hydrolase</keyword>